<comment type="caution">
    <text evidence="2">The sequence shown here is derived from an EMBL/GenBank/DDBJ whole genome shotgun (WGS) entry which is preliminary data.</text>
</comment>
<evidence type="ECO:0000313" key="3">
    <source>
        <dbReference type="Proteomes" id="UP001595767"/>
    </source>
</evidence>
<dbReference type="EMBL" id="JBHSBA010000014">
    <property type="protein sequence ID" value="MFC4127338.1"/>
    <property type="molecule type" value="Genomic_DNA"/>
</dbReference>
<reference evidence="3" key="1">
    <citation type="journal article" date="2019" name="Int. J. Syst. Evol. Microbiol.">
        <title>The Global Catalogue of Microorganisms (GCM) 10K type strain sequencing project: providing services to taxonomists for standard genome sequencing and annotation.</title>
        <authorList>
            <consortium name="The Broad Institute Genomics Platform"/>
            <consortium name="The Broad Institute Genome Sequencing Center for Infectious Disease"/>
            <person name="Wu L."/>
            <person name="Ma J."/>
        </authorList>
    </citation>
    <scope>NUCLEOTIDE SEQUENCE [LARGE SCALE GENOMIC DNA]</scope>
    <source>
        <strain evidence="3">CGMCC 4.7204</strain>
    </source>
</reference>
<name>A0ABV8LAW1_9NOCA</name>
<proteinExistence type="predicted"/>
<keyword evidence="3" id="KW-1185">Reference proteome</keyword>
<organism evidence="2 3">
    <name type="scientific">Nocardia rhizosphaerae</name>
    <dbReference type="NCBI Taxonomy" id="1691571"/>
    <lineage>
        <taxon>Bacteria</taxon>
        <taxon>Bacillati</taxon>
        <taxon>Actinomycetota</taxon>
        <taxon>Actinomycetes</taxon>
        <taxon>Mycobacteriales</taxon>
        <taxon>Nocardiaceae</taxon>
        <taxon>Nocardia</taxon>
    </lineage>
</organism>
<protein>
    <submittedName>
        <fullName evidence="2">Uncharacterized protein</fullName>
    </submittedName>
</protein>
<evidence type="ECO:0000313" key="2">
    <source>
        <dbReference type="EMBL" id="MFC4127338.1"/>
    </source>
</evidence>
<gene>
    <name evidence="2" type="ORF">ACFOW8_20620</name>
</gene>
<dbReference type="Proteomes" id="UP001595767">
    <property type="component" value="Unassembled WGS sequence"/>
</dbReference>
<feature type="compositionally biased region" description="Basic and acidic residues" evidence="1">
    <location>
        <begin position="65"/>
        <end position="78"/>
    </location>
</feature>
<evidence type="ECO:0000256" key="1">
    <source>
        <dbReference type="SAM" id="MobiDB-lite"/>
    </source>
</evidence>
<feature type="region of interest" description="Disordered" evidence="1">
    <location>
        <begin position="62"/>
        <end position="98"/>
    </location>
</feature>
<sequence length="98" mass="11108">MSSQRVDDYSAGGIVPTENQFRGMYSIAFEYSFPNYVNQPAEPGRRRAVPVDELFTTFGDLPPMDLDRFRADQDERIDGSGPSSEPRGQEMWSDRQAP</sequence>
<accession>A0ABV8LAW1</accession>
<dbReference type="RefSeq" id="WP_378552668.1">
    <property type="nucleotide sequence ID" value="NZ_JBHSBA010000014.1"/>
</dbReference>